<dbReference type="Proteomes" id="UP000652307">
    <property type="component" value="Unassembled WGS sequence"/>
</dbReference>
<evidence type="ECO:0000313" key="2">
    <source>
        <dbReference type="EMBL" id="HEW63493.1"/>
    </source>
</evidence>
<dbReference type="Pfam" id="PF22636">
    <property type="entry name" value="FlK"/>
    <property type="match status" value="1"/>
</dbReference>
<dbReference type="InterPro" id="IPR029069">
    <property type="entry name" value="HotDog_dom_sf"/>
</dbReference>
<dbReference type="EMBL" id="DSFH01000007">
    <property type="protein sequence ID" value="HEW63493.1"/>
    <property type="molecule type" value="Genomic_DNA"/>
</dbReference>
<dbReference type="AlphaFoldDB" id="A0A7C2ZPA2"/>
<dbReference type="InterPro" id="IPR025540">
    <property type="entry name" value="FlK"/>
</dbReference>
<accession>A0A7C2ZPA2</accession>
<evidence type="ECO:0000313" key="3">
    <source>
        <dbReference type="EMBL" id="MBE9391573.1"/>
    </source>
</evidence>
<dbReference type="CDD" id="cd03440">
    <property type="entry name" value="hot_dog"/>
    <property type="match status" value="1"/>
</dbReference>
<reference evidence="2" key="1">
    <citation type="journal article" date="2020" name="mSystems">
        <title>Genome- and Community-Level Interaction Insights into Carbon Utilization and Element Cycling Functions of Hydrothermarchaeota in Hydrothermal Sediment.</title>
        <authorList>
            <person name="Zhou Z."/>
            <person name="Liu Y."/>
            <person name="Xu W."/>
            <person name="Pan J."/>
            <person name="Luo Z.H."/>
            <person name="Li M."/>
        </authorList>
    </citation>
    <scope>NUCLEOTIDE SEQUENCE [LARGE SCALE GENOMIC DNA]</scope>
    <source>
        <strain evidence="2">SpSt-1261</strain>
    </source>
</reference>
<reference evidence="3" key="2">
    <citation type="submission" date="2020-10" db="EMBL/GenBank/DDBJ databases">
        <title>Fervidococcus fontis strain 3639Fd - the first crenarchaeon capable of growth on lipids.</title>
        <authorList>
            <person name="Kochetkova T.V."/>
            <person name="Elcheninov A.G."/>
            <person name="Toschakov S.V."/>
            <person name="Kublanov I.V."/>
        </authorList>
    </citation>
    <scope>NUCLEOTIDE SEQUENCE</scope>
    <source>
        <strain evidence="3">3639Fd</strain>
    </source>
</reference>
<feature type="domain" description="Fluoroacetyl-CoA-specific thioesterase-like" evidence="1">
    <location>
        <begin position="15"/>
        <end position="118"/>
    </location>
</feature>
<name>A0A7C2ZPA2_9CREN</name>
<gene>
    <name evidence="2" type="ORF">ENO39_00315</name>
    <name evidence="3" type="ORF">IOK49_05770</name>
</gene>
<proteinExistence type="predicted"/>
<dbReference type="PANTHER" id="PTHR36934:SF1">
    <property type="entry name" value="THIOESTERASE DOMAIN-CONTAINING PROTEIN"/>
    <property type="match status" value="1"/>
</dbReference>
<evidence type="ECO:0000259" key="1">
    <source>
        <dbReference type="Pfam" id="PF22636"/>
    </source>
</evidence>
<dbReference type="OMA" id="KIGEGIH"/>
<dbReference type="Proteomes" id="UP000886076">
    <property type="component" value="Unassembled WGS sequence"/>
</dbReference>
<sequence>MPIEKGIELTRFFEIKEEHSASHVGSGEVSVLATPSMINFMEETALQCVQPHLKDNETTVGVRVDVYHIAPAKVGETLKVVAKLLESDGKRLIFWVEAICGDRVIGYGIHERRVVDREGFTKRA</sequence>
<dbReference type="EMBL" id="JADEZV010000004">
    <property type="protein sequence ID" value="MBE9391573.1"/>
    <property type="molecule type" value="Genomic_DNA"/>
</dbReference>
<dbReference type="InterPro" id="IPR054485">
    <property type="entry name" value="FlK-like_dom"/>
</dbReference>
<dbReference type="RefSeq" id="WP_014557916.1">
    <property type="nucleotide sequence ID" value="NZ_DSFH01000007.1"/>
</dbReference>
<dbReference type="PANTHER" id="PTHR36934">
    <property type="entry name" value="BLR0278 PROTEIN"/>
    <property type="match status" value="1"/>
</dbReference>
<organism evidence="2">
    <name type="scientific">Fervidicoccus fontis</name>
    <dbReference type="NCBI Taxonomy" id="683846"/>
    <lineage>
        <taxon>Archaea</taxon>
        <taxon>Thermoproteota</taxon>
        <taxon>Thermoprotei</taxon>
        <taxon>Fervidicoccales</taxon>
        <taxon>Fervidicoccaceae</taxon>
        <taxon>Fervidicoccus</taxon>
    </lineage>
</organism>
<comment type="caution">
    <text evidence="2">The sequence shown here is derived from an EMBL/GenBank/DDBJ whole genome shotgun (WGS) entry which is preliminary data.</text>
</comment>
<dbReference type="GeneID" id="12449861"/>
<dbReference type="SUPFAM" id="SSF54637">
    <property type="entry name" value="Thioesterase/thiol ester dehydrase-isomerase"/>
    <property type="match status" value="1"/>
</dbReference>
<dbReference type="Gene3D" id="3.10.129.10">
    <property type="entry name" value="Hotdog Thioesterase"/>
    <property type="match status" value="1"/>
</dbReference>
<dbReference type="PIRSF" id="PIRSF014972">
    <property type="entry name" value="FlK"/>
    <property type="match status" value="1"/>
</dbReference>
<protein>
    <submittedName>
        <fullName evidence="2 3">Thioesterase</fullName>
    </submittedName>
</protein>